<protein>
    <submittedName>
        <fullName evidence="1">Phosphotransferase enzyme family protein</fullName>
    </submittedName>
</protein>
<proteinExistence type="predicted"/>
<reference evidence="1 2" key="1">
    <citation type="submission" date="2018-02" db="EMBL/GenBank/DDBJ databases">
        <authorList>
            <person name="Cohen D.B."/>
            <person name="Kent A.D."/>
        </authorList>
    </citation>
    <scope>NUCLEOTIDE SEQUENCE [LARGE SCALE GENOMIC DNA]</scope>
    <source>
        <strain evidence="1">1</strain>
    </source>
</reference>
<name>A0A2N9JDY8_9ACTN</name>
<keyword evidence="1" id="KW-0808">Transferase</keyword>
<keyword evidence="2" id="KW-1185">Reference proteome</keyword>
<dbReference type="EMBL" id="LT985188">
    <property type="protein sequence ID" value="SPD85780.1"/>
    <property type="molecule type" value="Genomic_DNA"/>
</dbReference>
<dbReference type="InterPro" id="IPR011009">
    <property type="entry name" value="Kinase-like_dom_sf"/>
</dbReference>
<organism evidence="1 2">
    <name type="scientific">Micropruina glycogenica</name>
    <dbReference type="NCBI Taxonomy" id="75385"/>
    <lineage>
        <taxon>Bacteria</taxon>
        <taxon>Bacillati</taxon>
        <taxon>Actinomycetota</taxon>
        <taxon>Actinomycetes</taxon>
        <taxon>Propionibacteriales</taxon>
        <taxon>Nocardioidaceae</taxon>
        <taxon>Micropruina</taxon>
    </lineage>
</organism>
<dbReference type="Proteomes" id="UP000238164">
    <property type="component" value="Chromosome 1"/>
</dbReference>
<dbReference type="KEGG" id="mgg:MPLG2_0744"/>
<dbReference type="SUPFAM" id="SSF56112">
    <property type="entry name" value="Protein kinase-like (PK-like)"/>
    <property type="match status" value="1"/>
</dbReference>
<gene>
    <name evidence="1" type="ORF">MPLG2_0744</name>
</gene>
<evidence type="ECO:0000313" key="1">
    <source>
        <dbReference type="EMBL" id="SPD85780.1"/>
    </source>
</evidence>
<dbReference type="Gene3D" id="3.90.1200.10">
    <property type="match status" value="1"/>
</dbReference>
<sequence>MAERRRPTFAELPDDVRGWVEHTVGGRVVRTVAVQGGFSPGVAEALFTAGGAAGFLKAVHPGLNPDTPALLRAEAKALASMPSGLPIAALIDVHDQGDDGWVALLLEHVDGRQAPLPWTSEAADAALASLVVLSAALTPAPAGEWVRAETARRSMFTCWPALTDCADLDPWLVDRVPWLNAAAERALSAMAGDALIHLDLRADNMMQRPDGALVIVDWAWAMLGAAWIDPVLLAIEFISSGAPGLDIDALLTRVADQHGIGVDTAVDTLAGILGFFEAACRRPDPPGLPTLRDFQRFQADALRGWLKESVLAGHLQ</sequence>
<dbReference type="OrthoDB" id="2570531at2"/>
<dbReference type="AlphaFoldDB" id="A0A2N9JDY8"/>
<dbReference type="GO" id="GO:0016740">
    <property type="term" value="F:transferase activity"/>
    <property type="evidence" value="ECO:0007669"/>
    <property type="project" value="UniProtKB-KW"/>
</dbReference>
<accession>A0A2N9JDY8</accession>
<evidence type="ECO:0000313" key="2">
    <source>
        <dbReference type="Proteomes" id="UP000238164"/>
    </source>
</evidence>
<dbReference type="RefSeq" id="WP_105184935.1">
    <property type="nucleotide sequence ID" value="NZ_BAAAGO010000066.1"/>
</dbReference>